<dbReference type="InterPro" id="IPR010730">
    <property type="entry name" value="HET"/>
</dbReference>
<keyword evidence="3" id="KW-1185">Reference proteome</keyword>
<dbReference type="Proteomes" id="UP001396898">
    <property type="component" value="Unassembled WGS sequence"/>
</dbReference>
<proteinExistence type="predicted"/>
<evidence type="ECO:0000313" key="3">
    <source>
        <dbReference type="Proteomes" id="UP001396898"/>
    </source>
</evidence>
<evidence type="ECO:0000313" key="2">
    <source>
        <dbReference type="EMBL" id="KAK8017202.1"/>
    </source>
</evidence>
<gene>
    <name evidence="2" type="ORF">PG991_008278</name>
</gene>
<name>A0ABR1RQR3_9PEZI</name>
<dbReference type="PANTHER" id="PTHR33112">
    <property type="entry name" value="DOMAIN PROTEIN, PUTATIVE-RELATED"/>
    <property type="match status" value="1"/>
</dbReference>
<organism evidence="2 3">
    <name type="scientific">Apiospora marii</name>
    <dbReference type="NCBI Taxonomy" id="335849"/>
    <lineage>
        <taxon>Eukaryota</taxon>
        <taxon>Fungi</taxon>
        <taxon>Dikarya</taxon>
        <taxon>Ascomycota</taxon>
        <taxon>Pezizomycotina</taxon>
        <taxon>Sordariomycetes</taxon>
        <taxon>Xylariomycetidae</taxon>
        <taxon>Amphisphaeriales</taxon>
        <taxon>Apiosporaceae</taxon>
        <taxon>Apiospora</taxon>
    </lineage>
</organism>
<dbReference type="EMBL" id="JAQQWI010000011">
    <property type="protein sequence ID" value="KAK8017202.1"/>
    <property type="molecule type" value="Genomic_DNA"/>
</dbReference>
<dbReference type="PANTHER" id="PTHR33112:SF16">
    <property type="entry name" value="HETEROKARYON INCOMPATIBILITY DOMAIN-CONTAINING PROTEIN"/>
    <property type="match status" value="1"/>
</dbReference>
<accession>A0ABR1RQR3</accession>
<dbReference type="Pfam" id="PF06985">
    <property type="entry name" value="HET"/>
    <property type="match status" value="1"/>
</dbReference>
<protein>
    <submittedName>
        <fullName evidence="2">HET-domain-containing protein</fullName>
    </submittedName>
</protein>
<sequence>MEAGSEEAPHSGSSTPQWASDCTICQDIWNLFSDPKSAPAVNLGSFPDALSTSCPAHKPLVQAFHSHVADCEDAETQDVGLVCGADGHSVEMAQSISHGGYVWHLLLVKDASVESHPGTGRILDPDWANLGMLKEWKHDCLALHGKLCDNPMKIWNTRPAWLIDVKQRCLVPGQVPDNFVALSYVYGSHRGSHMDADMLARLQQPMALDAPEAAQLLSPIVQHAMYLTGVIGELYLWVDALCIPHHDAEATKEQLVVRNTGMFSMSGELPYYDRGWTYQEYKMSPRRILFNRRELHWECSCSVWHEELVRGAEVDKYIDDRMKVILAGFPDLGYLSHIIGNYNKRTLRYEEDALPGITGLLSVLSRSFAGGFLYGLPTMFFDRALGWTPRWSHKIVCRRPECPPGLGPAGKVSYRLLLWERAWHYPFPVAEIHESVLPPCMPEQTAYLFCDTTGARLWGHLSGDYNMVTLCRRDGVTVGLLHLHSEDSLHRFPTSVTKEEAGLPVELVAIYKSRQYSKTWDEQELRYRLPLTQSDVYCVLWVEWTGESRTD</sequence>
<comment type="caution">
    <text evidence="2">The sequence shown here is derived from an EMBL/GenBank/DDBJ whole genome shotgun (WGS) entry which is preliminary data.</text>
</comment>
<feature type="domain" description="Heterokaryon incompatibility" evidence="1">
    <location>
        <begin position="179"/>
        <end position="254"/>
    </location>
</feature>
<evidence type="ECO:0000259" key="1">
    <source>
        <dbReference type="Pfam" id="PF06985"/>
    </source>
</evidence>
<reference evidence="2 3" key="1">
    <citation type="submission" date="2023-01" db="EMBL/GenBank/DDBJ databases">
        <title>Analysis of 21 Apiospora genomes using comparative genomics revels a genus with tremendous synthesis potential of carbohydrate active enzymes and secondary metabolites.</title>
        <authorList>
            <person name="Sorensen T."/>
        </authorList>
    </citation>
    <scope>NUCLEOTIDE SEQUENCE [LARGE SCALE GENOMIC DNA]</scope>
    <source>
        <strain evidence="2 3">CBS 20057</strain>
    </source>
</reference>